<dbReference type="SUPFAM" id="SSF102588">
    <property type="entry name" value="LmbE-like"/>
    <property type="match status" value="1"/>
</dbReference>
<gene>
    <name evidence="1" type="ORF">E1757_08095</name>
</gene>
<dbReference type="PANTHER" id="PTHR12993">
    <property type="entry name" value="N-ACETYLGLUCOSAMINYL-PHOSPHATIDYLINOSITOL DE-N-ACETYLASE-RELATED"/>
    <property type="match status" value="1"/>
</dbReference>
<dbReference type="AlphaFoldDB" id="A0A4R5KXM8"/>
<protein>
    <submittedName>
        <fullName evidence="1">PIG-L family deacetylase</fullName>
    </submittedName>
</protein>
<name>A0A4R5KXM8_9BACL</name>
<organism evidence="1 2">
    <name type="scientific">Paenibacillus piri</name>
    <dbReference type="NCBI Taxonomy" id="2547395"/>
    <lineage>
        <taxon>Bacteria</taxon>
        <taxon>Bacillati</taxon>
        <taxon>Bacillota</taxon>
        <taxon>Bacilli</taxon>
        <taxon>Bacillales</taxon>
        <taxon>Paenibacillaceae</taxon>
        <taxon>Paenibacillus</taxon>
    </lineage>
</organism>
<dbReference type="InterPro" id="IPR003737">
    <property type="entry name" value="GlcNAc_PI_deacetylase-related"/>
</dbReference>
<dbReference type="OrthoDB" id="9790023at2"/>
<sequence length="234" mass="25882">MEPSYNVGFIYAHPDDETFLSGCLIRQLADQGEKPVLLLATKGDAGKKNGHAAHFTNEALAALREREMERAAAILGLPVVEHLGHPDGKLNQVEESGFVEQVAAFINKYGLKVVFSFPEDGGNFHPDHIAISRMATAAVTSGKCPTVQKLYYSMSDTLRQQGHIPALSIDTKPQWDIKAEALKAHASQILAIERYFGDLSSCPDNRRTESFALAWERGVWWPHKQELSALDDLQ</sequence>
<accession>A0A4R5KXM8</accession>
<dbReference type="InterPro" id="IPR024078">
    <property type="entry name" value="LmbE-like_dom_sf"/>
</dbReference>
<proteinExistence type="predicted"/>
<dbReference type="Pfam" id="PF02585">
    <property type="entry name" value="PIG-L"/>
    <property type="match status" value="1"/>
</dbReference>
<dbReference type="RefSeq" id="WP_133226474.1">
    <property type="nucleotide sequence ID" value="NZ_SMRT01000002.1"/>
</dbReference>
<dbReference type="Gene3D" id="3.40.50.10320">
    <property type="entry name" value="LmbE-like"/>
    <property type="match status" value="1"/>
</dbReference>
<dbReference type="EMBL" id="SMRT01000002">
    <property type="protein sequence ID" value="TDF99770.1"/>
    <property type="molecule type" value="Genomic_DNA"/>
</dbReference>
<dbReference type="Proteomes" id="UP000295636">
    <property type="component" value="Unassembled WGS sequence"/>
</dbReference>
<evidence type="ECO:0000313" key="1">
    <source>
        <dbReference type="EMBL" id="TDF99770.1"/>
    </source>
</evidence>
<dbReference type="PANTHER" id="PTHR12993:SF11">
    <property type="entry name" value="N-ACETYLGLUCOSAMINYL-PHOSPHATIDYLINOSITOL DE-N-ACETYLASE"/>
    <property type="match status" value="1"/>
</dbReference>
<reference evidence="1 2" key="1">
    <citation type="submission" date="2019-03" db="EMBL/GenBank/DDBJ databases">
        <title>This is whole genome sequence of Paenibacillus sp MS74 strain.</title>
        <authorList>
            <person name="Trinh H.N."/>
        </authorList>
    </citation>
    <scope>NUCLEOTIDE SEQUENCE [LARGE SCALE GENOMIC DNA]</scope>
    <source>
        <strain evidence="1 2">MS74</strain>
    </source>
</reference>
<evidence type="ECO:0000313" key="2">
    <source>
        <dbReference type="Proteomes" id="UP000295636"/>
    </source>
</evidence>
<dbReference type="GO" id="GO:0016811">
    <property type="term" value="F:hydrolase activity, acting on carbon-nitrogen (but not peptide) bonds, in linear amides"/>
    <property type="evidence" value="ECO:0007669"/>
    <property type="project" value="TreeGrafter"/>
</dbReference>
<keyword evidence="2" id="KW-1185">Reference proteome</keyword>
<comment type="caution">
    <text evidence="1">The sequence shown here is derived from an EMBL/GenBank/DDBJ whole genome shotgun (WGS) entry which is preliminary data.</text>
</comment>